<dbReference type="Gene3D" id="1.25.40.10">
    <property type="entry name" value="Tetratricopeptide repeat domain"/>
    <property type="match status" value="2"/>
</dbReference>
<keyword evidence="5" id="KW-1185">Reference proteome</keyword>
<dbReference type="Pfam" id="PF14559">
    <property type="entry name" value="TPR_19"/>
    <property type="match status" value="1"/>
</dbReference>
<dbReference type="Proteomes" id="UP000184171">
    <property type="component" value="Unassembled WGS sequence"/>
</dbReference>
<dbReference type="AlphaFoldDB" id="A0A1M6LJB2"/>
<dbReference type="SMART" id="SM00028">
    <property type="entry name" value="TPR"/>
    <property type="match status" value="4"/>
</dbReference>
<dbReference type="EMBL" id="FQZT01000013">
    <property type="protein sequence ID" value="SHJ71274.1"/>
    <property type="molecule type" value="Genomic_DNA"/>
</dbReference>
<dbReference type="PANTHER" id="PTHR45586:SF1">
    <property type="entry name" value="LIPOPOLYSACCHARIDE ASSEMBLY PROTEIN B"/>
    <property type="match status" value="1"/>
</dbReference>
<proteinExistence type="predicted"/>
<dbReference type="Pfam" id="PF13176">
    <property type="entry name" value="TPR_7"/>
    <property type="match status" value="1"/>
</dbReference>
<keyword evidence="1" id="KW-0677">Repeat</keyword>
<name>A0A1M6LJB2_MALRU</name>
<keyword evidence="2 3" id="KW-0802">TPR repeat</keyword>
<dbReference type="PROSITE" id="PS50005">
    <property type="entry name" value="TPR"/>
    <property type="match status" value="2"/>
</dbReference>
<dbReference type="InterPro" id="IPR011990">
    <property type="entry name" value="TPR-like_helical_dom_sf"/>
</dbReference>
<evidence type="ECO:0000256" key="1">
    <source>
        <dbReference type="ARBA" id="ARBA00022737"/>
    </source>
</evidence>
<dbReference type="PANTHER" id="PTHR45586">
    <property type="entry name" value="TPR REPEAT-CONTAINING PROTEIN PA4667"/>
    <property type="match status" value="1"/>
</dbReference>
<evidence type="ECO:0000256" key="3">
    <source>
        <dbReference type="PROSITE-ProRule" id="PRU00339"/>
    </source>
</evidence>
<dbReference type="STRING" id="1122189.SAMN02745165_03004"/>
<dbReference type="RefSeq" id="WP_072909551.1">
    <property type="nucleotide sequence ID" value="NZ_FQZT01000013.1"/>
</dbReference>
<feature type="repeat" description="TPR" evidence="3">
    <location>
        <begin position="190"/>
        <end position="223"/>
    </location>
</feature>
<organism evidence="4 5">
    <name type="scientific">Malonomonas rubra DSM 5091</name>
    <dbReference type="NCBI Taxonomy" id="1122189"/>
    <lineage>
        <taxon>Bacteria</taxon>
        <taxon>Pseudomonadati</taxon>
        <taxon>Thermodesulfobacteriota</taxon>
        <taxon>Desulfuromonadia</taxon>
        <taxon>Desulfuromonadales</taxon>
        <taxon>Geopsychrobacteraceae</taxon>
        <taxon>Malonomonas</taxon>
    </lineage>
</organism>
<evidence type="ECO:0000313" key="4">
    <source>
        <dbReference type="EMBL" id="SHJ71274.1"/>
    </source>
</evidence>
<evidence type="ECO:0000313" key="5">
    <source>
        <dbReference type="Proteomes" id="UP000184171"/>
    </source>
</evidence>
<dbReference type="OrthoDB" id="9773829at2"/>
<protein>
    <submittedName>
        <fullName evidence="4">Tetratricopeptide repeat-containing protein</fullName>
    </submittedName>
</protein>
<dbReference type="InterPro" id="IPR019734">
    <property type="entry name" value="TPR_rpt"/>
</dbReference>
<sequence>MTEKNQQNSLLGKIAAYTEILAKDPGSTIFVSLSEAYRKMGMLNDARQVVEKGLETHPDFSPAHIVYARILCQQGEYDASSAAFQQALTYDSENLAALVGFARLHILLGEEVHAKSLLLQARELSPADPVINKLLLSLPDVESEPEPVAEIEDESAVEEQIDQPADQAEVEAEPETLEEVLDEEESAVPPLASSTLADLYLKQGLTDQALDMYRQLSADNPDNLEYRRKIRDIEGEPDEVSFVAPDVPEIQPETESNEPVDVEGDREVEADVTLADPVDIEGGISSSEPSLAKASDDKVLETLNRWLDSIKKRREDV</sequence>
<accession>A0A1M6LJB2</accession>
<feature type="repeat" description="TPR" evidence="3">
    <location>
        <begin position="27"/>
        <end position="60"/>
    </location>
</feature>
<reference evidence="4 5" key="1">
    <citation type="submission" date="2016-11" db="EMBL/GenBank/DDBJ databases">
        <authorList>
            <person name="Jaros S."/>
            <person name="Januszkiewicz K."/>
            <person name="Wedrychowicz H."/>
        </authorList>
    </citation>
    <scope>NUCLEOTIDE SEQUENCE [LARGE SCALE GENOMIC DNA]</scope>
    <source>
        <strain evidence="4 5">DSM 5091</strain>
    </source>
</reference>
<dbReference type="SUPFAM" id="SSF48452">
    <property type="entry name" value="TPR-like"/>
    <property type="match status" value="1"/>
</dbReference>
<evidence type="ECO:0000256" key="2">
    <source>
        <dbReference type="ARBA" id="ARBA00022803"/>
    </source>
</evidence>
<dbReference type="InterPro" id="IPR051012">
    <property type="entry name" value="CellSynth/LPSAsmb/PSIAsmb"/>
</dbReference>
<gene>
    <name evidence="4" type="ORF">SAMN02745165_03004</name>
</gene>